<dbReference type="InterPro" id="IPR029071">
    <property type="entry name" value="Ubiquitin-like_domsf"/>
</dbReference>
<dbReference type="SUPFAM" id="SSF54236">
    <property type="entry name" value="Ubiquitin-like"/>
    <property type="match status" value="1"/>
</dbReference>
<keyword evidence="6" id="KW-1185">Reference proteome</keyword>
<proteinExistence type="predicted"/>
<dbReference type="PROSITE" id="PS51399">
    <property type="entry name" value="SEP"/>
    <property type="match status" value="1"/>
</dbReference>
<feature type="compositionally biased region" description="Polar residues" evidence="2">
    <location>
        <begin position="18"/>
        <end position="28"/>
    </location>
</feature>
<name>A0A7J6LT13_PERCH</name>
<dbReference type="Gene3D" id="3.10.20.90">
    <property type="entry name" value="Phosphatidylinositol 3-kinase Catalytic Subunit, Chain A, domain 1"/>
    <property type="match status" value="1"/>
</dbReference>
<dbReference type="SMART" id="SM00553">
    <property type="entry name" value="SEP"/>
    <property type="match status" value="1"/>
</dbReference>
<dbReference type="EMBL" id="JAAPAO010000346">
    <property type="protein sequence ID" value="KAF4662442.1"/>
    <property type="molecule type" value="Genomic_DNA"/>
</dbReference>
<comment type="caution">
    <text evidence="5">The sequence shown here is derived from an EMBL/GenBank/DDBJ whole genome shotgun (WGS) entry which is preliminary data.</text>
</comment>
<reference evidence="5 6" key="1">
    <citation type="submission" date="2020-04" db="EMBL/GenBank/DDBJ databases">
        <title>Perkinsus chesapeaki whole genome sequence.</title>
        <authorList>
            <person name="Bogema D.R."/>
        </authorList>
    </citation>
    <scope>NUCLEOTIDE SEQUENCE [LARGE SCALE GENOMIC DNA]</scope>
    <source>
        <strain evidence="5">ATCC PRA-425</strain>
    </source>
</reference>
<evidence type="ECO:0000313" key="6">
    <source>
        <dbReference type="Proteomes" id="UP000591131"/>
    </source>
</evidence>
<feature type="domain" description="SEP" evidence="4">
    <location>
        <begin position="48"/>
        <end position="117"/>
    </location>
</feature>
<evidence type="ECO:0000259" key="4">
    <source>
        <dbReference type="PROSITE" id="PS51399"/>
    </source>
</evidence>
<dbReference type="OrthoDB" id="5599468at2759"/>
<dbReference type="InterPro" id="IPR001012">
    <property type="entry name" value="UBX_dom"/>
</dbReference>
<dbReference type="SUPFAM" id="SSF102848">
    <property type="entry name" value="NSFL1 (p97 ATPase) cofactor p47, SEP domain"/>
    <property type="match status" value="1"/>
</dbReference>
<evidence type="ECO:0000256" key="1">
    <source>
        <dbReference type="SAM" id="Coils"/>
    </source>
</evidence>
<dbReference type="GO" id="GO:0007030">
    <property type="term" value="P:Golgi organization"/>
    <property type="evidence" value="ECO:0007669"/>
    <property type="project" value="TreeGrafter"/>
</dbReference>
<dbReference type="PROSITE" id="PS50033">
    <property type="entry name" value="UBX"/>
    <property type="match status" value="1"/>
</dbReference>
<dbReference type="InterPro" id="IPR036241">
    <property type="entry name" value="NSFL1C_SEP_dom_sf"/>
</dbReference>
<dbReference type="Pfam" id="PF00789">
    <property type="entry name" value="UBX"/>
    <property type="match status" value="1"/>
</dbReference>
<dbReference type="GO" id="GO:0031468">
    <property type="term" value="P:nuclear membrane reassembly"/>
    <property type="evidence" value="ECO:0007669"/>
    <property type="project" value="TreeGrafter"/>
</dbReference>
<dbReference type="Gene3D" id="3.30.420.210">
    <property type="entry name" value="SEP domain"/>
    <property type="match status" value="1"/>
</dbReference>
<feature type="domain" description="UBX" evidence="3">
    <location>
        <begin position="162"/>
        <end position="230"/>
    </location>
</feature>
<dbReference type="InterPro" id="IPR012989">
    <property type="entry name" value="SEP_domain"/>
</dbReference>
<feature type="region of interest" description="Disordered" evidence="2">
    <location>
        <begin position="1"/>
        <end position="48"/>
    </location>
</feature>
<dbReference type="GO" id="GO:0043130">
    <property type="term" value="F:ubiquitin binding"/>
    <property type="evidence" value="ECO:0007669"/>
    <property type="project" value="TreeGrafter"/>
</dbReference>
<dbReference type="GO" id="GO:0061025">
    <property type="term" value="P:membrane fusion"/>
    <property type="evidence" value="ECO:0007669"/>
    <property type="project" value="TreeGrafter"/>
</dbReference>
<evidence type="ECO:0000259" key="3">
    <source>
        <dbReference type="PROSITE" id="PS50033"/>
    </source>
</evidence>
<accession>A0A7J6LT13</accession>
<dbReference type="GO" id="GO:0005634">
    <property type="term" value="C:nucleus"/>
    <property type="evidence" value="ECO:0007669"/>
    <property type="project" value="TreeGrafter"/>
</dbReference>
<dbReference type="GO" id="GO:0000045">
    <property type="term" value="P:autophagosome assembly"/>
    <property type="evidence" value="ECO:0007669"/>
    <property type="project" value="TreeGrafter"/>
</dbReference>
<dbReference type="AlphaFoldDB" id="A0A7J6LT13"/>
<keyword evidence="1" id="KW-0175">Coiled coil</keyword>
<protein>
    <submittedName>
        <fullName evidence="5">Uncharacterized protein</fullName>
    </submittedName>
</protein>
<sequence>MSNIRSLFDNNDDDQQHPTDPNATSSFTGGEKSGLAVFNPPEPGQQPNNRFIVTVYRNGFQVNGGPFRDTSIEENAQALQDMRQGIAPPEIERAVAASGQNMREVQVMVNQKDEDYTGPTETEAPHQDNNGLFAGQGQTLGGGSSSGTKVETHAGTVVHLDESKPMATIQFRFPDGQRKVQKFNLDTHRVSDVAAFAASCIGADPSTVVLVAGFPPKPVADLSLTVRDAGHSNDNHQSNKRTVQLPDSQDECLGVGIKIIQNAYMSKVQALEHEVRALRLSLDQEKAAHMQTQKRCNALDVDLIDMRQTAKKMQEENRNLVQNLRSQNQQLEHYERLKQTLVGSLDSFQSESSRLGNEGDSGYTDPRFLRQESYLQGIAPMAASDAPPPMCTTPVGSASMYGGFTGASNNNQHHQYNFGGNSSNFHNSSSSQGIIPPHSKTSPVNNSNASISGIGMLNNNNKNEDSAMADVSGDSAGGRGIDGKSFFKVARSRLSYETFNKFLASIKRLNAQEQSIDATLSDVKKIFDEDGTDNDDLYSDFASLINKRN</sequence>
<dbReference type="PANTHER" id="PTHR23333:SF20">
    <property type="entry name" value="NSFL1 COFACTOR P47"/>
    <property type="match status" value="1"/>
</dbReference>
<dbReference type="InterPro" id="IPR058935">
    <property type="entry name" value="At4g15545-like_C"/>
</dbReference>
<organism evidence="5 6">
    <name type="scientific">Perkinsus chesapeaki</name>
    <name type="common">Clam parasite</name>
    <name type="synonym">Perkinsus andrewsi</name>
    <dbReference type="NCBI Taxonomy" id="330153"/>
    <lineage>
        <taxon>Eukaryota</taxon>
        <taxon>Sar</taxon>
        <taxon>Alveolata</taxon>
        <taxon>Perkinsozoa</taxon>
        <taxon>Perkinsea</taxon>
        <taxon>Perkinsida</taxon>
        <taxon>Perkinsidae</taxon>
        <taxon>Perkinsus</taxon>
    </lineage>
</organism>
<dbReference type="GO" id="GO:0043161">
    <property type="term" value="P:proteasome-mediated ubiquitin-dependent protein catabolic process"/>
    <property type="evidence" value="ECO:0007669"/>
    <property type="project" value="TreeGrafter"/>
</dbReference>
<feature type="coiled-coil region" evidence="1">
    <location>
        <begin position="268"/>
        <end position="337"/>
    </location>
</feature>
<dbReference type="PANTHER" id="PTHR23333">
    <property type="entry name" value="UBX DOMAIN CONTAINING PROTEIN"/>
    <property type="match status" value="1"/>
</dbReference>
<dbReference type="Pfam" id="PF08059">
    <property type="entry name" value="SEP"/>
    <property type="match status" value="1"/>
</dbReference>
<gene>
    <name evidence="5" type="ORF">FOL47_006232</name>
</gene>
<dbReference type="CDD" id="cd01770">
    <property type="entry name" value="UBX_UBXN2"/>
    <property type="match status" value="1"/>
</dbReference>
<dbReference type="Pfam" id="PF25972">
    <property type="entry name" value="At4g15545_C"/>
    <property type="match status" value="1"/>
</dbReference>
<evidence type="ECO:0000313" key="5">
    <source>
        <dbReference type="EMBL" id="KAF4662442.1"/>
    </source>
</evidence>
<dbReference type="Proteomes" id="UP000591131">
    <property type="component" value="Unassembled WGS sequence"/>
</dbReference>
<evidence type="ECO:0000256" key="2">
    <source>
        <dbReference type="SAM" id="MobiDB-lite"/>
    </source>
</evidence>
<dbReference type="GO" id="GO:0005829">
    <property type="term" value="C:cytosol"/>
    <property type="evidence" value="ECO:0007669"/>
    <property type="project" value="TreeGrafter"/>
</dbReference>